<evidence type="ECO:0000313" key="6">
    <source>
        <dbReference type="Proteomes" id="UP001156601"/>
    </source>
</evidence>
<organism evidence="5 6">
    <name type="scientific">Agaribacter marinus</name>
    <dbReference type="NCBI Taxonomy" id="1431249"/>
    <lineage>
        <taxon>Bacteria</taxon>
        <taxon>Pseudomonadati</taxon>
        <taxon>Pseudomonadota</taxon>
        <taxon>Gammaproteobacteria</taxon>
        <taxon>Alteromonadales</taxon>
        <taxon>Alteromonadaceae</taxon>
        <taxon>Agaribacter</taxon>
    </lineage>
</organism>
<dbReference type="InterPro" id="IPR003593">
    <property type="entry name" value="AAA+_ATPase"/>
</dbReference>
<dbReference type="RefSeq" id="WP_284217771.1">
    <property type="nucleotide sequence ID" value="NZ_BSOT01000006.1"/>
</dbReference>
<dbReference type="Pfam" id="PF00005">
    <property type="entry name" value="ABC_tran"/>
    <property type="match status" value="1"/>
</dbReference>
<dbReference type="SMART" id="SM00382">
    <property type="entry name" value="AAA"/>
    <property type="match status" value="1"/>
</dbReference>
<sequence length="286" mass="31670">MTSLVYVEGVSKSYRKKPILNDVSLAVEPGQILGLVGPNGAGKTTCLQAILGLTAYEGNIHVLGHEPKNGRHKMLNDVAYVSDVAVLPKWLKVSQALSYMQDVHPKFDDRKAREFLAKTKIPPHAKVKHLSKGMVTQLHLALILAIDAKVLILDEPTLGLDIVSRRQFYKHLLEDFYSEEKAIIVTTHQIEEIENILTHIAFINNGEILLSESADYIRDKYKLVSVTNDKFELAKTRKPLFTASMMGMHSMLFDSAESHNLSELGNIVTPTLADVFVGLVGQEAGA</sequence>
<dbReference type="GO" id="GO:0016887">
    <property type="term" value="F:ATP hydrolysis activity"/>
    <property type="evidence" value="ECO:0007669"/>
    <property type="project" value="InterPro"/>
</dbReference>
<dbReference type="AlphaFoldDB" id="A0AA37T0K7"/>
<comment type="caution">
    <text evidence="5">The sequence shown here is derived from an EMBL/GenBank/DDBJ whole genome shotgun (WGS) entry which is preliminary data.</text>
</comment>
<evidence type="ECO:0000256" key="1">
    <source>
        <dbReference type="ARBA" id="ARBA00022448"/>
    </source>
</evidence>
<reference evidence="5" key="2">
    <citation type="submission" date="2023-01" db="EMBL/GenBank/DDBJ databases">
        <title>Draft genome sequence of Agaribacter marinus strain NBRC 110023.</title>
        <authorList>
            <person name="Sun Q."/>
            <person name="Mori K."/>
        </authorList>
    </citation>
    <scope>NUCLEOTIDE SEQUENCE</scope>
    <source>
        <strain evidence="5">NBRC 110023</strain>
    </source>
</reference>
<dbReference type="Proteomes" id="UP001156601">
    <property type="component" value="Unassembled WGS sequence"/>
</dbReference>
<dbReference type="InterPro" id="IPR051782">
    <property type="entry name" value="ABC_Transporter_VariousFunc"/>
</dbReference>
<dbReference type="PANTHER" id="PTHR42939">
    <property type="entry name" value="ABC TRANSPORTER ATP-BINDING PROTEIN ALBC-RELATED"/>
    <property type="match status" value="1"/>
</dbReference>
<dbReference type="InterPro" id="IPR027417">
    <property type="entry name" value="P-loop_NTPase"/>
</dbReference>
<evidence type="ECO:0000256" key="2">
    <source>
        <dbReference type="ARBA" id="ARBA00022741"/>
    </source>
</evidence>
<protein>
    <submittedName>
        <fullName evidence="5">ABC transporter ATP-binding protein</fullName>
    </submittedName>
</protein>
<dbReference type="Gene3D" id="3.40.50.300">
    <property type="entry name" value="P-loop containing nucleotide triphosphate hydrolases"/>
    <property type="match status" value="1"/>
</dbReference>
<evidence type="ECO:0000259" key="4">
    <source>
        <dbReference type="PROSITE" id="PS50893"/>
    </source>
</evidence>
<keyword evidence="1" id="KW-0813">Transport</keyword>
<reference evidence="5" key="1">
    <citation type="journal article" date="2014" name="Int. J. Syst. Evol. Microbiol.">
        <title>Complete genome sequence of Corynebacterium casei LMG S-19264T (=DSM 44701T), isolated from a smear-ripened cheese.</title>
        <authorList>
            <consortium name="US DOE Joint Genome Institute (JGI-PGF)"/>
            <person name="Walter F."/>
            <person name="Albersmeier A."/>
            <person name="Kalinowski J."/>
            <person name="Ruckert C."/>
        </authorList>
    </citation>
    <scope>NUCLEOTIDE SEQUENCE</scope>
    <source>
        <strain evidence="5">NBRC 110023</strain>
    </source>
</reference>
<evidence type="ECO:0000313" key="5">
    <source>
        <dbReference type="EMBL" id="GLR71411.1"/>
    </source>
</evidence>
<evidence type="ECO:0000256" key="3">
    <source>
        <dbReference type="ARBA" id="ARBA00022840"/>
    </source>
</evidence>
<proteinExistence type="predicted"/>
<dbReference type="InterPro" id="IPR003439">
    <property type="entry name" value="ABC_transporter-like_ATP-bd"/>
</dbReference>
<dbReference type="PROSITE" id="PS50893">
    <property type="entry name" value="ABC_TRANSPORTER_2"/>
    <property type="match status" value="1"/>
</dbReference>
<feature type="domain" description="ABC transporter" evidence="4">
    <location>
        <begin position="5"/>
        <end position="230"/>
    </location>
</feature>
<dbReference type="SUPFAM" id="SSF52540">
    <property type="entry name" value="P-loop containing nucleoside triphosphate hydrolases"/>
    <property type="match status" value="1"/>
</dbReference>
<keyword evidence="6" id="KW-1185">Reference proteome</keyword>
<dbReference type="CDD" id="cd03230">
    <property type="entry name" value="ABC_DR_subfamily_A"/>
    <property type="match status" value="1"/>
</dbReference>
<dbReference type="EMBL" id="BSOT01000006">
    <property type="protein sequence ID" value="GLR71411.1"/>
    <property type="molecule type" value="Genomic_DNA"/>
</dbReference>
<dbReference type="GO" id="GO:0005524">
    <property type="term" value="F:ATP binding"/>
    <property type="evidence" value="ECO:0007669"/>
    <property type="project" value="UniProtKB-KW"/>
</dbReference>
<gene>
    <name evidence="5" type="primary">nodI</name>
    <name evidence="5" type="ORF">GCM10007852_23190</name>
</gene>
<keyword evidence="2" id="KW-0547">Nucleotide-binding</keyword>
<keyword evidence="3 5" id="KW-0067">ATP-binding</keyword>
<accession>A0AA37T0K7</accession>
<name>A0AA37T0K7_9ALTE</name>
<dbReference type="PANTHER" id="PTHR42939:SF1">
    <property type="entry name" value="ABC TRANSPORTER ATP-BINDING PROTEIN ALBC-RELATED"/>
    <property type="match status" value="1"/>
</dbReference>